<sequence>MRKIIQEFKDFAVKGNMIDIAIGVIIGAAFNKVVDVLVKEIFLPPLSFLTDGVNWENKRWVLRSAVTEEGVTKPEEIAIGYGKLIEATVDFLIIGLTVFLVVKFMNALKQKADNPKDVTVKTPKDIELLDTIAGLLKKQNDLLKK</sequence>
<evidence type="ECO:0000256" key="2">
    <source>
        <dbReference type="ARBA" id="ARBA00007254"/>
    </source>
</evidence>
<accession>A0A5S5C6N5</accession>
<proteinExistence type="inferred from homology"/>
<dbReference type="Proteomes" id="UP000324376">
    <property type="component" value="Unassembled WGS sequence"/>
</dbReference>
<evidence type="ECO:0000256" key="7">
    <source>
        <dbReference type="ARBA" id="ARBA00023065"/>
    </source>
</evidence>
<dbReference type="InterPro" id="IPR037673">
    <property type="entry name" value="MSC/AndL"/>
</dbReference>
<dbReference type="GO" id="GO:0008381">
    <property type="term" value="F:mechanosensitive monoatomic ion channel activity"/>
    <property type="evidence" value="ECO:0007669"/>
    <property type="project" value="UniProtKB-UniRule"/>
</dbReference>
<evidence type="ECO:0000313" key="11">
    <source>
        <dbReference type="EMBL" id="TYP75091.1"/>
    </source>
</evidence>
<keyword evidence="9 10" id="KW-0407">Ion channel</keyword>
<keyword evidence="12" id="KW-1185">Reference proteome</keyword>
<gene>
    <name evidence="10" type="primary">mscL</name>
    <name evidence="11" type="ORF">BD809_103154</name>
</gene>
<organism evidence="11 12">
    <name type="scientific">Aquimarina intermedia</name>
    <dbReference type="NCBI Taxonomy" id="350814"/>
    <lineage>
        <taxon>Bacteria</taxon>
        <taxon>Pseudomonadati</taxon>
        <taxon>Bacteroidota</taxon>
        <taxon>Flavobacteriia</taxon>
        <taxon>Flavobacteriales</taxon>
        <taxon>Flavobacteriaceae</taxon>
        <taxon>Aquimarina</taxon>
    </lineage>
</organism>
<keyword evidence="3 10" id="KW-0813">Transport</keyword>
<evidence type="ECO:0000256" key="9">
    <source>
        <dbReference type="ARBA" id="ARBA00023303"/>
    </source>
</evidence>
<keyword evidence="8 10" id="KW-0472">Membrane</keyword>
<dbReference type="EMBL" id="VNHU01000003">
    <property type="protein sequence ID" value="TYP75091.1"/>
    <property type="molecule type" value="Genomic_DNA"/>
</dbReference>
<reference evidence="11 12" key="1">
    <citation type="submission" date="2019-07" db="EMBL/GenBank/DDBJ databases">
        <title>Genomic Encyclopedia of Archaeal and Bacterial Type Strains, Phase II (KMG-II): from individual species to whole genera.</title>
        <authorList>
            <person name="Goeker M."/>
        </authorList>
    </citation>
    <scope>NUCLEOTIDE SEQUENCE [LARGE SCALE GENOMIC DNA]</scope>
    <source>
        <strain evidence="11 12">DSM 17527</strain>
    </source>
</reference>
<dbReference type="PANTHER" id="PTHR30266:SF2">
    <property type="entry name" value="LARGE-CONDUCTANCE MECHANOSENSITIVE CHANNEL"/>
    <property type="match status" value="1"/>
</dbReference>
<name>A0A5S5C6N5_9FLAO</name>
<dbReference type="SUPFAM" id="SSF81330">
    <property type="entry name" value="Gated mechanosensitive channel"/>
    <property type="match status" value="1"/>
</dbReference>
<feature type="transmembrane region" description="Helical" evidence="10">
    <location>
        <begin position="84"/>
        <end position="102"/>
    </location>
</feature>
<evidence type="ECO:0000256" key="5">
    <source>
        <dbReference type="ARBA" id="ARBA00022692"/>
    </source>
</evidence>
<keyword evidence="6 10" id="KW-1133">Transmembrane helix</keyword>
<evidence type="ECO:0000256" key="10">
    <source>
        <dbReference type="HAMAP-Rule" id="MF_00115"/>
    </source>
</evidence>
<dbReference type="PRINTS" id="PR01264">
    <property type="entry name" value="MECHCHANNEL"/>
</dbReference>
<dbReference type="PROSITE" id="PS01327">
    <property type="entry name" value="MSCL"/>
    <property type="match status" value="1"/>
</dbReference>
<dbReference type="NCBIfam" id="TIGR00220">
    <property type="entry name" value="mscL"/>
    <property type="match status" value="1"/>
</dbReference>
<keyword evidence="4 10" id="KW-1003">Cell membrane</keyword>
<comment type="caution">
    <text evidence="11">The sequence shown here is derived from an EMBL/GenBank/DDBJ whole genome shotgun (WGS) entry which is preliminary data.</text>
</comment>
<comment type="caution">
    <text evidence="10">Lacks conserved residue(s) required for the propagation of feature annotation.</text>
</comment>
<comment type="subunit">
    <text evidence="10">Homopentamer.</text>
</comment>
<protein>
    <recommendedName>
        <fullName evidence="10">Large-conductance mechanosensitive channel</fullName>
    </recommendedName>
</protein>
<evidence type="ECO:0000256" key="4">
    <source>
        <dbReference type="ARBA" id="ARBA00022475"/>
    </source>
</evidence>
<dbReference type="InterPro" id="IPR036019">
    <property type="entry name" value="MscL_channel"/>
</dbReference>
<evidence type="ECO:0000256" key="8">
    <source>
        <dbReference type="ARBA" id="ARBA00023136"/>
    </source>
</evidence>
<dbReference type="HAMAP" id="MF_00115">
    <property type="entry name" value="MscL"/>
    <property type="match status" value="1"/>
</dbReference>
<comment type="function">
    <text evidence="10">Channel that opens in response to stretch forces in the membrane lipid bilayer. May participate in the regulation of osmotic pressure changes within the cell.</text>
</comment>
<dbReference type="InterPro" id="IPR019823">
    <property type="entry name" value="Mechanosensitive_channel_CS"/>
</dbReference>
<comment type="similarity">
    <text evidence="2 10">Belongs to the MscL family.</text>
</comment>
<evidence type="ECO:0000256" key="1">
    <source>
        <dbReference type="ARBA" id="ARBA00004651"/>
    </source>
</evidence>
<dbReference type="RefSeq" id="WP_148782093.1">
    <property type="nucleotide sequence ID" value="NZ_VNHU01000003.1"/>
</dbReference>
<comment type="subcellular location">
    <subcellularLocation>
        <location evidence="1 10">Cell membrane</location>
        <topology evidence="1 10">Multi-pass membrane protein</topology>
    </subcellularLocation>
</comment>
<evidence type="ECO:0000313" key="12">
    <source>
        <dbReference type="Proteomes" id="UP000324376"/>
    </source>
</evidence>
<dbReference type="InterPro" id="IPR001185">
    <property type="entry name" value="MS_channel"/>
</dbReference>
<keyword evidence="5 10" id="KW-0812">Transmembrane</keyword>
<keyword evidence="7 10" id="KW-0406">Ion transport</keyword>
<dbReference type="GO" id="GO:0005886">
    <property type="term" value="C:plasma membrane"/>
    <property type="evidence" value="ECO:0007669"/>
    <property type="project" value="UniProtKB-SubCell"/>
</dbReference>
<evidence type="ECO:0000256" key="3">
    <source>
        <dbReference type="ARBA" id="ARBA00022448"/>
    </source>
</evidence>
<dbReference type="AlphaFoldDB" id="A0A5S5C6N5"/>
<dbReference type="Gene3D" id="1.10.1200.120">
    <property type="entry name" value="Large-conductance mechanosensitive channel, MscL, domain 1"/>
    <property type="match status" value="1"/>
</dbReference>
<dbReference type="PANTHER" id="PTHR30266">
    <property type="entry name" value="MECHANOSENSITIVE CHANNEL MSCL"/>
    <property type="match status" value="1"/>
</dbReference>
<dbReference type="OrthoDB" id="9810350at2"/>
<evidence type="ECO:0000256" key="6">
    <source>
        <dbReference type="ARBA" id="ARBA00022989"/>
    </source>
</evidence>
<dbReference type="Pfam" id="PF01741">
    <property type="entry name" value="MscL"/>
    <property type="match status" value="1"/>
</dbReference>